<organism evidence="2 3">
    <name type="scientific">Glossina brevipalpis</name>
    <dbReference type="NCBI Taxonomy" id="37001"/>
    <lineage>
        <taxon>Eukaryota</taxon>
        <taxon>Metazoa</taxon>
        <taxon>Ecdysozoa</taxon>
        <taxon>Arthropoda</taxon>
        <taxon>Hexapoda</taxon>
        <taxon>Insecta</taxon>
        <taxon>Pterygota</taxon>
        <taxon>Neoptera</taxon>
        <taxon>Endopterygota</taxon>
        <taxon>Diptera</taxon>
        <taxon>Brachycera</taxon>
        <taxon>Muscomorpha</taxon>
        <taxon>Hippoboscoidea</taxon>
        <taxon>Glossinidae</taxon>
        <taxon>Glossina</taxon>
    </lineage>
</organism>
<sequence length="315" mass="33199">MVVVVSVVSIETSSFIWISRPFRNQVISGLGKPSYLASNSRVPPCGIFSLASGFAIVPKSGSSSGTFSLDLSFGAGTVSSGFLDSSLSFDGIGFNLTSSGCCSGRGLRFPLGHCFSSTGSLTSGLISSSVSSLLSSDTTSMSGFSGVSSSGFCGFFFPRSQAVALGSWNLLSSRKTSAASSRGIGFSLTSSILSCIGSGIDRDLTFRFLSSSCSSKILTSVLFQFCLLSLVLVGLLMYALFYLVPTEAVSNLQAVRLVALTQLAYLYEVVTYVVPDRLFVGIADIVALVRTFLLSTLTDGRRHFMRHGKENEASI</sequence>
<evidence type="ECO:0000256" key="1">
    <source>
        <dbReference type="SAM" id="Phobius"/>
    </source>
</evidence>
<reference evidence="3" key="1">
    <citation type="submission" date="2014-03" db="EMBL/GenBank/DDBJ databases">
        <authorList>
            <person name="Aksoy S."/>
            <person name="Warren W."/>
            <person name="Wilson R.K."/>
        </authorList>
    </citation>
    <scope>NUCLEOTIDE SEQUENCE [LARGE SCALE GENOMIC DNA]</scope>
    <source>
        <strain evidence="3">IAEA</strain>
    </source>
</reference>
<feature type="transmembrane region" description="Helical" evidence="1">
    <location>
        <begin position="221"/>
        <end position="243"/>
    </location>
</feature>
<name>A0A1A9W7E7_9MUSC</name>
<feature type="transmembrane region" description="Helical" evidence="1">
    <location>
        <begin position="279"/>
        <end position="297"/>
    </location>
</feature>
<proteinExistence type="predicted"/>
<evidence type="ECO:0000313" key="3">
    <source>
        <dbReference type="Proteomes" id="UP000091820"/>
    </source>
</evidence>
<dbReference type="EnsemblMetazoa" id="GBRI008817-RA">
    <property type="protein sequence ID" value="GBRI008817-PA"/>
    <property type="gene ID" value="GBRI008817"/>
</dbReference>
<dbReference type="VEuPathDB" id="VectorBase:GBRI008817"/>
<dbReference type="Proteomes" id="UP000091820">
    <property type="component" value="Unassembled WGS sequence"/>
</dbReference>
<feature type="transmembrane region" description="Helical" evidence="1">
    <location>
        <begin position="255"/>
        <end position="273"/>
    </location>
</feature>
<protein>
    <submittedName>
        <fullName evidence="2">Uncharacterized protein</fullName>
    </submittedName>
</protein>
<keyword evidence="1" id="KW-0812">Transmembrane</keyword>
<dbReference type="AlphaFoldDB" id="A0A1A9W7E7"/>
<keyword evidence="3" id="KW-1185">Reference proteome</keyword>
<reference evidence="2" key="2">
    <citation type="submission" date="2020-05" db="UniProtKB">
        <authorList>
            <consortium name="EnsemblMetazoa"/>
        </authorList>
    </citation>
    <scope>IDENTIFICATION</scope>
    <source>
        <strain evidence="2">IAEA</strain>
    </source>
</reference>
<accession>A0A1A9W7E7</accession>
<evidence type="ECO:0000313" key="2">
    <source>
        <dbReference type="EnsemblMetazoa" id="GBRI008817-PA"/>
    </source>
</evidence>
<keyword evidence="1" id="KW-1133">Transmembrane helix</keyword>
<keyword evidence="1" id="KW-0472">Membrane</keyword>